<name>A0A7S2QLR0_9DINO</name>
<dbReference type="AlphaFoldDB" id="A0A7S2QLR0"/>
<keyword evidence="4 6" id="KW-0472">Membrane</keyword>
<evidence type="ECO:0000256" key="4">
    <source>
        <dbReference type="ARBA" id="ARBA00023136"/>
    </source>
</evidence>
<keyword evidence="2 6" id="KW-0812">Transmembrane</keyword>
<keyword evidence="3 6" id="KW-1133">Transmembrane helix</keyword>
<feature type="transmembrane region" description="Helical" evidence="6">
    <location>
        <begin position="404"/>
        <end position="425"/>
    </location>
</feature>
<comment type="subcellular location">
    <subcellularLocation>
        <location evidence="1">Membrane</location>
    </subcellularLocation>
</comment>
<feature type="transmembrane region" description="Helical" evidence="6">
    <location>
        <begin position="265"/>
        <end position="285"/>
    </location>
</feature>
<dbReference type="GO" id="GO:0016020">
    <property type="term" value="C:membrane"/>
    <property type="evidence" value="ECO:0007669"/>
    <property type="project" value="UniProtKB-SubCell"/>
</dbReference>
<dbReference type="PANTHER" id="PTHR16189">
    <property type="entry name" value="TRANSMEMBRANE PROTEIN 104-RELATED"/>
    <property type="match status" value="1"/>
</dbReference>
<organism evidence="8">
    <name type="scientific">Zooxanthella nutricula</name>
    <dbReference type="NCBI Taxonomy" id="1333877"/>
    <lineage>
        <taxon>Eukaryota</taxon>
        <taxon>Sar</taxon>
        <taxon>Alveolata</taxon>
        <taxon>Dinophyceae</taxon>
        <taxon>Peridiniales</taxon>
        <taxon>Peridiniales incertae sedis</taxon>
        <taxon>Zooxanthella</taxon>
    </lineage>
</organism>
<feature type="transmembrane region" description="Helical" evidence="6">
    <location>
        <begin position="221"/>
        <end position="245"/>
    </location>
</feature>
<reference evidence="8" key="1">
    <citation type="submission" date="2021-01" db="EMBL/GenBank/DDBJ databases">
        <authorList>
            <person name="Corre E."/>
            <person name="Pelletier E."/>
            <person name="Niang G."/>
            <person name="Scheremetjew M."/>
            <person name="Finn R."/>
            <person name="Kale V."/>
            <person name="Holt S."/>
            <person name="Cochrane G."/>
            <person name="Meng A."/>
            <person name="Brown T."/>
            <person name="Cohen L."/>
        </authorList>
    </citation>
    <scope>NUCLEOTIDE SEQUENCE</scope>
    <source>
        <strain evidence="8">RCC3387</strain>
    </source>
</reference>
<feature type="transmembrane region" description="Helical" evidence="6">
    <location>
        <begin position="373"/>
        <end position="392"/>
    </location>
</feature>
<evidence type="ECO:0000256" key="1">
    <source>
        <dbReference type="ARBA" id="ARBA00004370"/>
    </source>
</evidence>
<evidence type="ECO:0000313" key="8">
    <source>
        <dbReference type="EMBL" id="CAD9645765.1"/>
    </source>
</evidence>
<dbReference type="EMBL" id="HBGW01100468">
    <property type="protein sequence ID" value="CAD9645765.1"/>
    <property type="molecule type" value="Transcribed_RNA"/>
</dbReference>
<dbReference type="PANTHER" id="PTHR16189:SF3">
    <property type="entry name" value="AMINO ACID TRANSPORTER TRANSMEMBRANE DOMAIN-CONTAINING PROTEIN"/>
    <property type="match status" value="1"/>
</dbReference>
<evidence type="ECO:0000256" key="5">
    <source>
        <dbReference type="SAM" id="MobiDB-lite"/>
    </source>
</evidence>
<sequence>MACTENVVKEDVPTDACASTGQFGSKSIGYVAGIALLVNNITGPGIPELPNMFVEAGWLLPSICILSVWVITTMSSSMYCEAMRNIPGNENFRGHAEYTTIVDHFFGRRWYWTSQIGLNGALQSLNVISIVQSAQMMDNTISEIFGGTCGLNMTPFANLLTSKDGDRSVVPASTQWVSCWNTMHLEHGNAWGCHVVFTCGLVVTAALVLPCGRWHLDDNMIIQTIAFALTILCWLLWVVFSLSSLGPEHGGLPAVNLDPFTGSQAGVIGTILFNFGFVTTVPSWINEKRPHVSANKSLWGATTICIAVMFAVGLSGALAFQDVLQGTVTNKCARQMQDGSYNCANDLLQVFSAAGTSAEWSGSFGGRLIKCSVFVFPIVAVVSSIPVFSIVVKYNMLEHGFSRSFSYFWGVMLPWIIAAPISYMPNVLSQLINISSLVFVTFTDFIVPLAIYAKLQKAQRGGCSRKEIVSCKLTPAMSTRPENPPPESSEDISDESATNSSHAASPATSPATSPSERRSLADVPHEHIALPRRWNLSHKAKETCAKCMGVLLTGAAVAGMALTIRDSDLHLDAQVCSLVGN</sequence>
<evidence type="ECO:0000256" key="6">
    <source>
        <dbReference type="SAM" id="Phobius"/>
    </source>
</evidence>
<proteinExistence type="predicted"/>
<accession>A0A7S2QLR0</accession>
<dbReference type="InterPro" id="IPR013057">
    <property type="entry name" value="AA_transpt_TM"/>
</dbReference>
<dbReference type="Pfam" id="PF01490">
    <property type="entry name" value="Aa_trans"/>
    <property type="match status" value="1"/>
</dbReference>
<protein>
    <recommendedName>
        <fullName evidence="7">Amino acid transporter transmembrane domain-containing protein</fullName>
    </recommendedName>
</protein>
<gene>
    <name evidence="8" type="ORF">BRAN1462_LOCUS63587</name>
</gene>
<evidence type="ECO:0000256" key="3">
    <source>
        <dbReference type="ARBA" id="ARBA00022989"/>
    </source>
</evidence>
<feature type="domain" description="Amino acid transporter transmembrane" evidence="7">
    <location>
        <begin position="28"/>
        <end position="154"/>
    </location>
</feature>
<evidence type="ECO:0000256" key="2">
    <source>
        <dbReference type="ARBA" id="ARBA00022692"/>
    </source>
</evidence>
<feature type="compositionally biased region" description="Low complexity" evidence="5">
    <location>
        <begin position="495"/>
        <end position="514"/>
    </location>
</feature>
<feature type="transmembrane region" description="Helical" evidence="6">
    <location>
        <begin position="297"/>
        <end position="320"/>
    </location>
</feature>
<feature type="transmembrane region" description="Helical" evidence="6">
    <location>
        <begin position="431"/>
        <end position="452"/>
    </location>
</feature>
<feature type="region of interest" description="Disordered" evidence="5">
    <location>
        <begin position="474"/>
        <end position="520"/>
    </location>
</feature>
<evidence type="ECO:0000259" key="7">
    <source>
        <dbReference type="Pfam" id="PF01490"/>
    </source>
</evidence>